<evidence type="ECO:0000256" key="2">
    <source>
        <dbReference type="ARBA" id="ARBA00022473"/>
    </source>
</evidence>
<dbReference type="CDD" id="cd00086">
    <property type="entry name" value="homeodomain"/>
    <property type="match status" value="1"/>
</dbReference>
<evidence type="ECO:0000259" key="10">
    <source>
        <dbReference type="PROSITE" id="PS50071"/>
    </source>
</evidence>
<evidence type="ECO:0000313" key="11">
    <source>
        <dbReference type="EMBL" id="KAK6182429.1"/>
    </source>
</evidence>
<accession>A0AAN8PU45</accession>
<proteinExistence type="inferred from homology"/>
<evidence type="ECO:0000256" key="8">
    <source>
        <dbReference type="RuleBase" id="RU000682"/>
    </source>
</evidence>
<evidence type="ECO:0000256" key="7">
    <source>
        <dbReference type="PROSITE-ProRule" id="PRU00108"/>
    </source>
</evidence>
<keyword evidence="2" id="KW-0217">Developmental protein</keyword>
<feature type="region of interest" description="Disordered" evidence="9">
    <location>
        <begin position="273"/>
        <end position="307"/>
    </location>
</feature>
<gene>
    <name evidence="11" type="ORF">SNE40_010125</name>
</gene>
<feature type="compositionally biased region" description="Polar residues" evidence="9">
    <location>
        <begin position="285"/>
        <end position="294"/>
    </location>
</feature>
<feature type="domain" description="Homeobox" evidence="10">
    <location>
        <begin position="89"/>
        <end position="149"/>
    </location>
</feature>
<keyword evidence="4 7" id="KW-0371">Homeobox</keyword>
<dbReference type="Pfam" id="PF00046">
    <property type="entry name" value="Homeodomain"/>
    <property type="match status" value="1"/>
</dbReference>
<dbReference type="SUPFAM" id="SSF46689">
    <property type="entry name" value="Homeodomain-like"/>
    <property type="match status" value="1"/>
</dbReference>
<dbReference type="Proteomes" id="UP001347796">
    <property type="component" value="Unassembled WGS sequence"/>
</dbReference>
<dbReference type="PANTHER" id="PTHR46294">
    <property type="entry name" value="SEGMENTATION PROTEIN EVEN-SKIPPED"/>
    <property type="match status" value="1"/>
</dbReference>
<keyword evidence="5 7" id="KW-0539">Nucleus</keyword>
<reference evidence="11 12" key="1">
    <citation type="submission" date="2024-01" db="EMBL/GenBank/DDBJ databases">
        <title>The genome of the rayed Mediterranean limpet Patella caerulea (Linnaeus, 1758).</title>
        <authorList>
            <person name="Anh-Thu Weber A."/>
            <person name="Halstead-Nussloch G."/>
        </authorList>
    </citation>
    <scope>NUCLEOTIDE SEQUENCE [LARGE SCALE GENOMIC DNA]</scope>
    <source>
        <strain evidence="11">AATW-2023a</strain>
        <tissue evidence="11">Whole specimen</tissue>
    </source>
</reference>
<dbReference type="GO" id="GO:0000978">
    <property type="term" value="F:RNA polymerase II cis-regulatory region sequence-specific DNA binding"/>
    <property type="evidence" value="ECO:0007669"/>
    <property type="project" value="TreeGrafter"/>
</dbReference>
<protein>
    <recommendedName>
        <fullName evidence="10">Homeobox domain-containing protein</fullName>
    </recommendedName>
</protein>
<evidence type="ECO:0000256" key="6">
    <source>
        <dbReference type="ARBA" id="ARBA00038449"/>
    </source>
</evidence>
<dbReference type="GO" id="GO:0005634">
    <property type="term" value="C:nucleus"/>
    <property type="evidence" value="ECO:0007669"/>
    <property type="project" value="UniProtKB-SubCell"/>
</dbReference>
<organism evidence="11 12">
    <name type="scientific">Patella caerulea</name>
    <name type="common">Rayed Mediterranean limpet</name>
    <dbReference type="NCBI Taxonomy" id="87958"/>
    <lineage>
        <taxon>Eukaryota</taxon>
        <taxon>Metazoa</taxon>
        <taxon>Spiralia</taxon>
        <taxon>Lophotrochozoa</taxon>
        <taxon>Mollusca</taxon>
        <taxon>Gastropoda</taxon>
        <taxon>Patellogastropoda</taxon>
        <taxon>Patelloidea</taxon>
        <taxon>Patellidae</taxon>
        <taxon>Patella</taxon>
    </lineage>
</organism>
<comment type="similarity">
    <text evidence="6">Belongs to the even-skipped homeobox family.</text>
</comment>
<keyword evidence="12" id="KW-1185">Reference proteome</keyword>
<evidence type="ECO:0000256" key="4">
    <source>
        <dbReference type="ARBA" id="ARBA00023155"/>
    </source>
</evidence>
<name>A0AAN8PU45_PATCE</name>
<feature type="DNA-binding region" description="Homeobox" evidence="7">
    <location>
        <begin position="91"/>
        <end position="150"/>
    </location>
</feature>
<dbReference type="PROSITE" id="PS50071">
    <property type="entry name" value="HOMEOBOX_2"/>
    <property type="match status" value="1"/>
</dbReference>
<dbReference type="InterPro" id="IPR017970">
    <property type="entry name" value="Homeobox_CS"/>
</dbReference>
<dbReference type="InterPro" id="IPR009057">
    <property type="entry name" value="Homeodomain-like_sf"/>
</dbReference>
<dbReference type="AlphaFoldDB" id="A0AAN8PU45"/>
<dbReference type="SMART" id="SM00389">
    <property type="entry name" value="HOX"/>
    <property type="match status" value="1"/>
</dbReference>
<dbReference type="InterPro" id="IPR001356">
    <property type="entry name" value="HD"/>
</dbReference>
<dbReference type="Gene3D" id="1.10.10.60">
    <property type="entry name" value="Homeodomain-like"/>
    <property type="match status" value="1"/>
</dbReference>
<sequence length="307" mass="33208">MQSMTSKYEHHITDEEEEIDVGRTGHVTPFGSDSEGSISSGGEGRAVTPLMSLPGKSPDSRSRETPSPSSPVTPPQYKGLDPKDCADYSQVRRYRTAFTREQINKLEKEFAKENYISRPKRCELAAAMNLSESTIKVWFQNRRMKDKRQRMAVAWPYGIPPDPHLYAYLAAAAASYPYNMNGSSPLSHPALGLPGQASPLSPFQLPGMASRPDLLSSMSTAFHKPTGLEGLSPMAAHSLGYALNFGVMGGYGLHEQSVGVSISNKPCPCHSPSLGPHTISAHAHLSSTGRASPTSSPPAKKRELNLS</sequence>
<dbReference type="InterPro" id="IPR020479">
    <property type="entry name" value="HD_metazoa"/>
</dbReference>
<keyword evidence="3 7" id="KW-0238">DNA-binding</keyword>
<evidence type="ECO:0000256" key="5">
    <source>
        <dbReference type="ARBA" id="ARBA00023242"/>
    </source>
</evidence>
<evidence type="ECO:0000256" key="1">
    <source>
        <dbReference type="ARBA" id="ARBA00004123"/>
    </source>
</evidence>
<dbReference type="GO" id="GO:0000981">
    <property type="term" value="F:DNA-binding transcription factor activity, RNA polymerase II-specific"/>
    <property type="evidence" value="ECO:0007669"/>
    <property type="project" value="InterPro"/>
</dbReference>
<comment type="subcellular location">
    <subcellularLocation>
        <location evidence="1 7 8">Nucleus</location>
    </subcellularLocation>
</comment>
<dbReference type="PRINTS" id="PR00024">
    <property type="entry name" value="HOMEOBOX"/>
</dbReference>
<dbReference type="InterPro" id="IPR052002">
    <property type="entry name" value="Even-skipped_HD"/>
</dbReference>
<dbReference type="EMBL" id="JAZGQO010000007">
    <property type="protein sequence ID" value="KAK6182429.1"/>
    <property type="molecule type" value="Genomic_DNA"/>
</dbReference>
<evidence type="ECO:0000313" key="12">
    <source>
        <dbReference type="Proteomes" id="UP001347796"/>
    </source>
</evidence>
<evidence type="ECO:0000256" key="3">
    <source>
        <dbReference type="ARBA" id="ARBA00023125"/>
    </source>
</evidence>
<comment type="caution">
    <text evidence="11">The sequence shown here is derived from an EMBL/GenBank/DDBJ whole genome shotgun (WGS) entry which is preliminary data.</text>
</comment>
<evidence type="ECO:0000256" key="9">
    <source>
        <dbReference type="SAM" id="MobiDB-lite"/>
    </source>
</evidence>
<dbReference type="PROSITE" id="PS00027">
    <property type="entry name" value="HOMEOBOX_1"/>
    <property type="match status" value="1"/>
</dbReference>
<dbReference type="PANTHER" id="PTHR46294:SF4">
    <property type="entry name" value="SEGMENTATION PROTEIN EVEN-SKIPPED"/>
    <property type="match status" value="1"/>
</dbReference>
<feature type="region of interest" description="Disordered" evidence="9">
    <location>
        <begin position="1"/>
        <end position="85"/>
    </location>
</feature>